<protein>
    <recommendedName>
        <fullName evidence="6">AN1-type domain-containing protein</fullName>
    </recommendedName>
</protein>
<keyword evidence="4" id="KW-0175">Coiled coil</keyword>
<evidence type="ECO:0000256" key="4">
    <source>
        <dbReference type="SAM" id="Coils"/>
    </source>
</evidence>
<feature type="compositionally biased region" description="Low complexity" evidence="5">
    <location>
        <begin position="143"/>
        <end position="153"/>
    </location>
</feature>
<evidence type="ECO:0000313" key="8">
    <source>
        <dbReference type="Proteomes" id="UP000094455"/>
    </source>
</evidence>
<dbReference type="EMBL" id="KV454001">
    <property type="protein sequence ID" value="ODQ49363.1"/>
    <property type="molecule type" value="Genomic_DNA"/>
</dbReference>
<proteinExistence type="predicted"/>
<dbReference type="SMART" id="SM00154">
    <property type="entry name" value="ZnF_AN1"/>
    <property type="match status" value="1"/>
</dbReference>
<name>A0A1E3NUZ1_9ASCO</name>
<feature type="coiled-coil region" evidence="4">
    <location>
        <begin position="47"/>
        <end position="74"/>
    </location>
</feature>
<dbReference type="InterPro" id="IPR057358">
    <property type="entry name" value="UBL_ZFAND1-like"/>
</dbReference>
<reference evidence="7 8" key="1">
    <citation type="journal article" date="2016" name="Proc. Natl. Acad. Sci. U.S.A.">
        <title>Comparative genomics of biotechnologically important yeasts.</title>
        <authorList>
            <person name="Riley R."/>
            <person name="Haridas S."/>
            <person name="Wolfe K.H."/>
            <person name="Lopes M.R."/>
            <person name="Hittinger C.T."/>
            <person name="Goeker M."/>
            <person name="Salamov A.A."/>
            <person name="Wisecaver J.H."/>
            <person name="Long T.M."/>
            <person name="Calvey C.H."/>
            <person name="Aerts A.L."/>
            <person name="Barry K.W."/>
            <person name="Choi C."/>
            <person name="Clum A."/>
            <person name="Coughlan A.Y."/>
            <person name="Deshpande S."/>
            <person name="Douglass A.P."/>
            <person name="Hanson S.J."/>
            <person name="Klenk H.-P."/>
            <person name="LaButti K.M."/>
            <person name="Lapidus A."/>
            <person name="Lindquist E.A."/>
            <person name="Lipzen A.M."/>
            <person name="Meier-Kolthoff J.P."/>
            <person name="Ohm R.A."/>
            <person name="Otillar R.P."/>
            <person name="Pangilinan J.L."/>
            <person name="Peng Y."/>
            <person name="Rokas A."/>
            <person name="Rosa C.A."/>
            <person name="Scheuner C."/>
            <person name="Sibirny A.A."/>
            <person name="Slot J.C."/>
            <person name="Stielow J.B."/>
            <person name="Sun H."/>
            <person name="Kurtzman C.P."/>
            <person name="Blackwell M."/>
            <person name="Grigoriev I.V."/>
            <person name="Jeffries T.W."/>
        </authorList>
    </citation>
    <scope>NUCLEOTIDE SEQUENCE [LARGE SCALE GENOMIC DNA]</scope>
    <source>
        <strain evidence="7 8">NRRL Y-2026</strain>
    </source>
</reference>
<dbReference type="AlphaFoldDB" id="A0A1E3NUZ1"/>
<organism evidence="7 8">
    <name type="scientific">Pichia membranifaciens NRRL Y-2026</name>
    <dbReference type="NCBI Taxonomy" id="763406"/>
    <lineage>
        <taxon>Eukaryota</taxon>
        <taxon>Fungi</taxon>
        <taxon>Dikarya</taxon>
        <taxon>Ascomycota</taxon>
        <taxon>Saccharomycotina</taxon>
        <taxon>Pichiomycetes</taxon>
        <taxon>Pichiales</taxon>
        <taxon>Pichiaceae</taxon>
        <taxon>Pichia</taxon>
    </lineage>
</organism>
<dbReference type="Gene3D" id="4.10.1110.10">
    <property type="entry name" value="AN1-like Zinc finger"/>
    <property type="match status" value="1"/>
</dbReference>
<gene>
    <name evidence="7" type="ORF">PICMEDRAFT_14831</name>
</gene>
<feature type="domain" description="AN1-type" evidence="6">
    <location>
        <begin position="19"/>
        <end position="57"/>
    </location>
</feature>
<evidence type="ECO:0000259" key="6">
    <source>
        <dbReference type="SMART" id="SM00154"/>
    </source>
</evidence>
<dbReference type="Pfam" id="PF01428">
    <property type="entry name" value="zf-AN1"/>
    <property type="match status" value="1"/>
</dbReference>
<keyword evidence="2" id="KW-0863">Zinc-finger</keyword>
<keyword evidence="1" id="KW-0479">Metal-binding</keyword>
<accession>A0A1E3NUZ1</accession>
<dbReference type="STRING" id="763406.A0A1E3NUZ1"/>
<feature type="region of interest" description="Disordered" evidence="5">
    <location>
        <begin position="135"/>
        <end position="170"/>
    </location>
</feature>
<dbReference type="Proteomes" id="UP000094455">
    <property type="component" value="Unassembled WGS sequence"/>
</dbReference>
<dbReference type="SUPFAM" id="SSF118310">
    <property type="entry name" value="AN1-like Zinc finger"/>
    <property type="match status" value="1"/>
</dbReference>
<dbReference type="Pfam" id="PF25327">
    <property type="entry name" value="UBL_ZFAND1"/>
    <property type="match status" value="1"/>
</dbReference>
<dbReference type="GO" id="GO:0005737">
    <property type="term" value="C:cytoplasm"/>
    <property type="evidence" value="ECO:0007669"/>
    <property type="project" value="TreeGrafter"/>
</dbReference>
<evidence type="ECO:0000256" key="1">
    <source>
        <dbReference type="ARBA" id="ARBA00022723"/>
    </source>
</evidence>
<evidence type="ECO:0000256" key="3">
    <source>
        <dbReference type="ARBA" id="ARBA00022833"/>
    </source>
</evidence>
<dbReference type="GeneID" id="30177244"/>
<evidence type="ECO:0000256" key="2">
    <source>
        <dbReference type="ARBA" id="ARBA00022771"/>
    </source>
</evidence>
<dbReference type="InterPro" id="IPR035896">
    <property type="entry name" value="AN1-like_Znf"/>
</dbReference>
<dbReference type="OrthoDB" id="431929at2759"/>
<keyword evidence="8" id="KW-1185">Reference proteome</keyword>
<dbReference type="InterPro" id="IPR000058">
    <property type="entry name" value="Znf_AN1"/>
</dbReference>
<dbReference type="PANTHER" id="PTHR14677:SF40">
    <property type="entry name" value="CDC48-ASSOCIATED UBIQUITIN-LIKE_ZINC FINGER PROTEIN 1"/>
    <property type="match status" value="1"/>
</dbReference>
<sequence length="290" mass="32852">MTTVGRKNEDGMMDIGKHCTICRQLDFLPFVCPKCEKSYCNNHRMDFNKHQCVIDEQKAKLAALERAKVDVSKLPKSADVFPDLDKIRRDAEIKHKEERNKKIGQRLTDVKDSNNKPLTSIEVAMLRLKKLLGNSAKSKKSSSTKPSSGSSLLRGFVGGSSKPDSTTSRMVEMNKLKRSAKGDNRINASDRVYVWVIYTSDDDTTFEVKSGQFFSKKWPIGKMLDSSAEISKIKNVNNREVDESLRLAMFRKVRSGEKDAASEFVYIPTSGRVEKEIRDGDEVYILRGKR</sequence>
<dbReference type="RefSeq" id="XP_019020476.1">
    <property type="nucleotide sequence ID" value="XM_019160557.1"/>
</dbReference>
<evidence type="ECO:0000256" key="5">
    <source>
        <dbReference type="SAM" id="MobiDB-lite"/>
    </source>
</evidence>
<dbReference type="PANTHER" id="PTHR14677">
    <property type="entry name" value="ARSENITE INDUCUBLE RNA ASSOCIATED PROTEIN AIP-1-RELATED"/>
    <property type="match status" value="1"/>
</dbReference>
<keyword evidence="3" id="KW-0862">Zinc</keyword>
<dbReference type="GO" id="GO:0008270">
    <property type="term" value="F:zinc ion binding"/>
    <property type="evidence" value="ECO:0007669"/>
    <property type="project" value="UniProtKB-KW"/>
</dbReference>
<evidence type="ECO:0000313" key="7">
    <source>
        <dbReference type="EMBL" id="ODQ49363.1"/>
    </source>
</evidence>